<evidence type="ECO:0000259" key="5">
    <source>
        <dbReference type="Pfam" id="PF13086"/>
    </source>
</evidence>
<dbReference type="FunFam" id="3.40.50.300:FF:000326">
    <property type="entry name" value="P-loop containing nucleoside triphosphate hydrolase"/>
    <property type="match status" value="1"/>
</dbReference>
<name>A0A5J5BYB2_9ASTE</name>
<dbReference type="OrthoDB" id="6513042at2759"/>
<gene>
    <name evidence="7" type="ORF">F0562_004073</name>
</gene>
<evidence type="ECO:0000259" key="6">
    <source>
        <dbReference type="Pfam" id="PF13087"/>
    </source>
</evidence>
<dbReference type="Proteomes" id="UP000325577">
    <property type="component" value="Linkage Group LG1"/>
</dbReference>
<dbReference type="AlphaFoldDB" id="A0A5J5BYB2"/>
<keyword evidence="4" id="KW-0067">ATP-binding</keyword>
<dbReference type="PANTHER" id="PTHR10887:SF522">
    <property type="entry name" value="P-LOOP CONTAINING NUCLEOSIDE TRIPHOSPHATE HYDROLASES SUPERFAMILY PROTEIN"/>
    <property type="match status" value="1"/>
</dbReference>
<keyword evidence="8" id="KW-1185">Reference proteome</keyword>
<dbReference type="InterPro" id="IPR041677">
    <property type="entry name" value="DNA2/NAM7_AAA_11"/>
</dbReference>
<accession>A0A5J5BYB2</accession>
<evidence type="ECO:0008006" key="9">
    <source>
        <dbReference type="Google" id="ProtNLM"/>
    </source>
</evidence>
<dbReference type="Pfam" id="PF13086">
    <property type="entry name" value="AAA_11"/>
    <property type="match status" value="1"/>
</dbReference>
<feature type="domain" description="DNA2/NAM7 helicase-like C-terminal" evidence="6">
    <location>
        <begin position="159"/>
        <end position="355"/>
    </location>
</feature>
<dbReference type="InterPro" id="IPR027417">
    <property type="entry name" value="P-loop_NTPase"/>
</dbReference>
<evidence type="ECO:0000313" key="7">
    <source>
        <dbReference type="EMBL" id="KAA8547644.1"/>
    </source>
</evidence>
<dbReference type="PANTHER" id="PTHR10887">
    <property type="entry name" value="DNA2/NAM7 HELICASE FAMILY"/>
    <property type="match status" value="1"/>
</dbReference>
<keyword evidence="3" id="KW-0347">Helicase</keyword>
<evidence type="ECO:0000256" key="4">
    <source>
        <dbReference type="ARBA" id="ARBA00022840"/>
    </source>
</evidence>
<dbReference type="CDD" id="cd18808">
    <property type="entry name" value="SF1_C_Upf1"/>
    <property type="match status" value="1"/>
</dbReference>
<evidence type="ECO:0000313" key="8">
    <source>
        <dbReference type="Proteomes" id="UP000325577"/>
    </source>
</evidence>
<evidence type="ECO:0000256" key="3">
    <source>
        <dbReference type="ARBA" id="ARBA00022806"/>
    </source>
</evidence>
<dbReference type="SUPFAM" id="SSF52540">
    <property type="entry name" value="P-loop containing nucleoside triphosphate hydrolases"/>
    <property type="match status" value="1"/>
</dbReference>
<keyword evidence="1" id="KW-0547">Nucleotide-binding</keyword>
<dbReference type="InterPro" id="IPR045055">
    <property type="entry name" value="DNA2/NAM7-like"/>
</dbReference>
<sequence>MVKNMVGALHLLEYFGNLLYKVSVANEGLKEVLKEVEDEGHCVSGFTKLRMTRKECLRILSYLREAFFIPDFYDEYSIKCFCLENACLLFCTASSSAKLHLQGSTPVEMLVVDEAAQLKECDSAIPLQLPGLRHAILIGDERQLPSLVKSKISEEAEFGRSLFERLALLGYRKHLLNLQYRMHPSISLFPNREFYNKQILDAPNVKQKSYQRHFLRGDMYGSYSFLNVGFGNEEVGDRHSLRNMVEVAVVSEVVASLFKESMALKQRVSVGVISPYKAQVFAIQEKLGTRYSTNAESGFSVSVRSVDGFQGGEQDVIIISTVRCNGNGSVGFLSNHQRTNVALTRARYCLWIVGNGRTLKNSRSVWKQLVIDAKARGCFHNAEEDHNLARAIIAALVDVDQLDIRLNIDSLLFKEAKWKVRFSDDFWKSMAKIKSIEIRMEALSLLTKLSSGWRQPHKEGSLIVMDGMSAQLLEHYKVNGLLHIVWTVDILEENSSYTQILRVWDIVPLFDIPNLAKHLDNFFGNYTMDIINLCRFKCVKGNLEIPMTWSIPKVDPVQLLSSQFAALCLKDDL</sequence>
<dbReference type="GO" id="GO:0004386">
    <property type="term" value="F:helicase activity"/>
    <property type="evidence" value="ECO:0007669"/>
    <property type="project" value="UniProtKB-KW"/>
</dbReference>
<dbReference type="GO" id="GO:0016787">
    <property type="term" value="F:hydrolase activity"/>
    <property type="evidence" value="ECO:0007669"/>
    <property type="project" value="UniProtKB-KW"/>
</dbReference>
<dbReference type="InterPro" id="IPR041679">
    <property type="entry name" value="DNA2/NAM7-like_C"/>
</dbReference>
<dbReference type="GO" id="GO:0005694">
    <property type="term" value="C:chromosome"/>
    <property type="evidence" value="ECO:0007669"/>
    <property type="project" value="UniProtKB-ARBA"/>
</dbReference>
<dbReference type="Pfam" id="PF13087">
    <property type="entry name" value="AAA_12"/>
    <property type="match status" value="1"/>
</dbReference>
<dbReference type="EMBL" id="CM018032">
    <property type="protein sequence ID" value="KAA8547644.1"/>
    <property type="molecule type" value="Genomic_DNA"/>
</dbReference>
<dbReference type="Gene3D" id="3.40.50.300">
    <property type="entry name" value="P-loop containing nucleotide triphosphate hydrolases"/>
    <property type="match status" value="2"/>
</dbReference>
<dbReference type="GO" id="GO:0005524">
    <property type="term" value="F:ATP binding"/>
    <property type="evidence" value="ECO:0007669"/>
    <property type="project" value="UniProtKB-KW"/>
</dbReference>
<protein>
    <recommendedName>
        <fullName evidence="9">DNA2/NAM7 helicase-like C-terminal domain-containing protein</fullName>
    </recommendedName>
</protein>
<proteinExistence type="predicted"/>
<dbReference type="InterPro" id="IPR047187">
    <property type="entry name" value="SF1_C_Upf1"/>
</dbReference>
<feature type="domain" description="DNA2/NAM7 helicase helicase" evidence="5">
    <location>
        <begin position="80"/>
        <end position="151"/>
    </location>
</feature>
<evidence type="ECO:0000256" key="2">
    <source>
        <dbReference type="ARBA" id="ARBA00022801"/>
    </source>
</evidence>
<keyword evidence="2" id="KW-0378">Hydrolase</keyword>
<reference evidence="7 8" key="1">
    <citation type="submission" date="2019-09" db="EMBL/GenBank/DDBJ databases">
        <title>A chromosome-level genome assembly of the Chinese tupelo Nyssa sinensis.</title>
        <authorList>
            <person name="Yang X."/>
            <person name="Kang M."/>
            <person name="Yang Y."/>
            <person name="Xiong H."/>
            <person name="Wang M."/>
            <person name="Zhang Z."/>
            <person name="Wang Z."/>
            <person name="Wu H."/>
            <person name="Ma T."/>
            <person name="Liu J."/>
            <person name="Xi Z."/>
        </authorList>
    </citation>
    <scope>NUCLEOTIDE SEQUENCE [LARGE SCALE GENOMIC DNA]</scope>
    <source>
        <strain evidence="7">J267</strain>
        <tissue evidence="7">Leaf</tissue>
    </source>
</reference>
<evidence type="ECO:0000256" key="1">
    <source>
        <dbReference type="ARBA" id="ARBA00022741"/>
    </source>
</evidence>
<organism evidence="7 8">
    <name type="scientific">Nyssa sinensis</name>
    <dbReference type="NCBI Taxonomy" id="561372"/>
    <lineage>
        <taxon>Eukaryota</taxon>
        <taxon>Viridiplantae</taxon>
        <taxon>Streptophyta</taxon>
        <taxon>Embryophyta</taxon>
        <taxon>Tracheophyta</taxon>
        <taxon>Spermatophyta</taxon>
        <taxon>Magnoliopsida</taxon>
        <taxon>eudicotyledons</taxon>
        <taxon>Gunneridae</taxon>
        <taxon>Pentapetalae</taxon>
        <taxon>asterids</taxon>
        <taxon>Cornales</taxon>
        <taxon>Nyssaceae</taxon>
        <taxon>Nyssa</taxon>
    </lineage>
</organism>